<comment type="caution">
    <text evidence="2">The sequence shown here is derived from an EMBL/GenBank/DDBJ whole genome shotgun (WGS) entry which is preliminary data.</text>
</comment>
<gene>
    <name evidence="2" type="ORF">PGLA2088_LOCUS6882</name>
</gene>
<protein>
    <recommendedName>
        <fullName evidence="1">Dynein heavy chain AAA 5 extension domain-containing protein</fullName>
    </recommendedName>
</protein>
<dbReference type="AlphaFoldDB" id="A0A813IDL8"/>
<dbReference type="GO" id="GO:0051959">
    <property type="term" value="F:dynein light intermediate chain binding"/>
    <property type="evidence" value="ECO:0007669"/>
    <property type="project" value="InterPro"/>
</dbReference>
<dbReference type="InterPro" id="IPR027417">
    <property type="entry name" value="P-loop_NTPase"/>
</dbReference>
<accession>A0A813IDL8</accession>
<evidence type="ECO:0000313" key="3">
    <source>
        <dbReference type="Proteomes" id="UP000626109"/>
    </source>
</evidence>
<dbReference type="Gene3D" id="1.10.472.130">
    <property type="match status" value="1"/>
</dbReference>
<feature type="domain" description="Dynein heavy chain AAA 5 extension" evidence="1">
    <location>
        <begin position="80"/>
        <end position="212"/>
    </location>
</feature>
<dbReference type="GO" id="GO:0030286">
    <property type="term" value="C:dynein complex"/>
    <property type="evidence" value="ECO:0007669"/>
    <property type="project" value="InterPro"/>
</dbReference>
<dbReference type="InterPro" id="IPR041466">
    <property type="entry name" value="Dynein_AAA5_ext"/>
</dbReference>
<dbReference type="PANTHER" id="PTHR45703">
    <property type="entry name" value="DYNEIN HEAVY CHAIN"/>
    <property type="match status" value="1"/>
</dbReference>
<dbReference type="EMBL" id="CAJNNW010006957">
    <property type="protein sequence ID" value="CAE8648799.1"/>
    <property type="molecule type" value="Genomic_DNA"/>
</dbReference>
<dbReference type="GO" id="GO:0045505">
    <property type="term" value="F:dynein intermediate chain binding"/>
    <property type="evidence" value="ECO:0007669"/>
    <property type="project" value="InterPro"/>
</dbReference>
<dbReference type="Pfam" id="PF17852">
    <property type="entry name" value="Dynein_AAA_lid"/>
    <property type="match status" value="1"/>
</dbReference>
<dbReference type="GO" id="GO:0007018">
    <property type="term" value="P:microtubule-based movement"/>
    <property type="evidence" value="ECO:0007669"/>
    <property type="project" value="InterPro"/>
</dbReference>
<dbReference type="PANTHER" id="PTHR45703:SF1">
    <property type="entry name" value="DYNEINS HEAVY CHAIN"/>
    <property type="match status" value="1"/>
</dbReference>
<reference evidence="2" key="1">
    <citation type="submission" date="2021-02" db="EMBL/GenBank/DDBJ databases">
        <authorList>
            <person name="Dougan E. K."/>
            <person name="Rhodes N."/>
            <person name="Thang M."/>
            <person name="Chan C."/>
        </authorList>
    </citation>
    <scope>NUCLEOTIDE SEQUENCE</scope>
</reference>
<feature type="non-terminal residue" evidence="2">
    <location>
        <position position="1"/>
    </location>
</feature>
<name>A0A813IDL8_POLGL</name>
<proteinExistence type="predicted"/>
<feature type="non-terminal residue" evidence="2">
    <location>
        <position position="231"/>
    </location>
</feature>
<sequence length="231" mass="25784">EDDRASMGLVSGGPVAAPSNLRLIFECVDAATASPATVARCVTVYFSLAELGYRHLVDAWHEHSCPATLEREERNEIVGIFDWIVPPLTTFVTRHLQLVAAVSEHSLVRGVLELMGIFLSPLSDPEMCSRIRGNDMLLHLDACVILASIWALGAVASTEAGRKAFDKELRSLLEGKQESGKVWKELKSPLPTKLWCFDYAWDDEDGKWCNWLDIFPDKQKFDRSVPITQLV</sequence>
<dbReference type="Proteomes" id="UP000626109">
    <property type="component" value="Unassembled WGS sequence"/>
</dbReference>
<evidence type="ECO:0000259" key="1">
    <source>
        <dbReference type="Pfam" id="PF17852"/>
    </source>
</evidence>
<evidence type="ECO:0000313" key="2">
    <source>
        <dbReference type="EMBL" id="CAE8648799.1"/>
    </source>
</evidence>
<dbReference type="InterPro" id="IPR026983">
    <property type="entry name" value="DHC"/>
</dbReference>
<organism evidence="2 3">
    <name type="scientific">Polarella glacialis</name>
    <name type="common">Dinoflagellate</name>
    <dbReference type="NCBI Taxonomy" id="89957"/>
    <lineage>
        <taxon>Eukaryota</taxon>
        <taxon>Sar</taxon>
        <taxon>Alveolata</taxon>
        <taxon>Dinophyceae</taxon>
        <taxon>Suessiales</taxon>
        <taxon>Suessiaceae</taxon>
        <taxon>Polarella</taxon>
    </lineage>
</organism>
<dbReference type="Gene3D" id="3.40.50.300">
    <property type="entry name" value="P-loop containing nucleotide triphosphate hydrolases"/>
    <property type="match status" value="1"/>
</dbReference>